<organism evidence="8 9">
    <name type="scientific">Ignelater luminosus</name>
    <name type="common">Cucubano</name>
    <name type="synonym">Pyrophorus luminosus</name>
    <dbReference type="NCBI Taxonomy" id="2038154"/>
    <lineage>
        <taxon>Eukaryota</taxon>
        <taxon>Metazoa</taxon>
        <taxon>Ecdysozoa</taxon>
        <taxon>Arthropoda</taxon>
        <taxon>Hexapoda</taxon>
        <taxon>Insecta</taxon>
        <taxon>Pterygota</taxon>
        <taxon>Neoptera</taxon>
        <taxon>Endopterygota</taxon>
        <taxon>Coleoptera</taxon>
        <taxon>Polyphaga</taxon>
        <taxon>Elateriformia</taxon>
        <taxon>Elateroidea</taxon>
        <taxon>Elateridae</taxon>
        <taxon>Agrypninae</taxon>
        <taxon>Pyrophorini</taxon>
        <taxon>Ignelater</taxon>
    </lineage>
</organism>
<keyword evidence="7" id="KW-0131">Cell cycle</keyword>
<gene>
    <name evidence="8" type="ORF">ILUMI_03139</name>
</gene>
<keyword evidence="4" id="KW-0227">DNA damage</keyword>
<dbReference type="PANTHER" id="PTHR12172">
    <property type="entry name" value="CELL CYCLE CHECKPOINT PROTEIN RAD17"/>
    <property type="match status" value="1"/>
</dbReference>
<proteinExistence type="inferred from homology"/>
<dbReference type="Proteomes" id="UP000801492">
    <property type="component" value="Unassembled WGS sequence"/>
</dbReference>
<keyword evidence="6" id="KW-0539">Nucleus</keyword>
<dbReference type="GO" id="GO:0005524">
    <property type="term" value="F:ATP binding"/>
    <property type="evidence" value="ECO:0007669"/>
    <property type="project" value="UniProtKB-KW"/>
</dbReference>
<dbReference type="GO" id="GO:0005634">
    <property type="term" value="C:nucleus"/>
    <property type="evidence" value="ECO:0007669"/>
    <property type="project" value="UniProtKB-SubCell"/>
</dbReference>
<evidence type="ECO:0000256" key="2">
    <source>
        <dbReference type="ARBA" id="ARBA00006168"/>
    </source>
</evidence>
<evidence type="ECO:0008006" key="10">
    <source>
        <dbReference type="Google" id="ProtNLM"/>
    </source>
</evidence>
<protein>
    <recommendedName>
        <fullName evidence="10">Cell cycle checkpoint protein RAD17</fullName>
    </recommendedName>
</protein>
<dbReference type="Gene3D" id="3.40.50.300">
    <property type="entry name" value="P-loop containing nucleotide triphosphate hydrolases"/>
    <property type="match status" value="1"/>
</dbReference>
<dbReference type="AlphaFoldDB" id="A0A8K0GIL7"/>
<sequence>MKKAARKWIAFNFDATPDSNLKTSTKAVNVVHTGSVNTTPIRNANQNNSTSTSNKNKMNFNFMEKLKPKTIEDLAVHPKKIKEVETWIQQNVLYANQVGVPILLLTGPTGCGKTATINVLCSIMNIKVVEWINPTDQDSEMSFMQAQIGKFLDFFTQSKYTSLCESSQKKIALVEDFPNFVVYNPTEFSGILEKCSNGSSPIVFICTDASNKKLDLSQTLFSQEIRDKYHITNISFNPCSNTLLKGALKRAYNLAQNHSDLFSNVSSDIIDAIICTSMGDIRCSLNQYQFSTLKGMCEISTTVNLNRSRGTKRKRNEKTSTSINVMSKDEMLGFFHGLGRVLNPKRIEINNSWRIQCDFNALIDQLGTQPSVFSAFLQENYLKYFGDLNDVQKAADVLSQAQVFLEKWTERNDILVYALWISVLGLMVFNEHKVSRWNQIKAPTKVKRISDSNLETRSLNKEDYLYYNIITNSNKFYTFKS</sequence>
<dbReference type="GO" id="GO:0006281">
    <property type="term" value="P:DNA repair"/>
    <property type="evidence" value="ECO:0007669"/>
    <property type="project" value="InterPro"/>
</dbReference>
<dbReference type="PANTHER" id="PTHR12172:SF0">
    <property type="entry name" value="CELL CYCLE CHECKPOINT PROTEIN RAD17"/>
    <property type="match status" value="1"/>
</dbReference>
<dbReference type="InterPro" id="IPR004582">
    <property type="entry name" value="Checkpoint_prot_Rad17_Rad24"/>
</dbReference>
<evidence type="ECO:0000313" key="9">
    <source>
        <dbReference type="Proteomes" id="UP000801492"/>
    </source>
</evidence>
<dbReference type="EMBL" id="VTPC01001120">
    <property type="protein sequence ID" value="KAF2903042.1"/>
    <property type="molecule type" value="Genomic_DNA"/>
</dbReference>
<comment type="similarity">
    <text evidence="2">Belongs to the rad17/RAD24 family.</text>
</comment>
<accession>A0A8K0GIL7</accession>
<dbReference type="GO" id="GO:0033314">
    <property type="term" value="P:mitotic DNA replication checkpoint signaling"/>
    <property type="evidence" value="ECO:0007669"/>
    <property type="project" value="TreeGrafter"/>
</dbReference>
<dbReference type="OrthoDB" id="10265971at2759"/>
<evidence type="ECO:0000256" key="5">
    <source>
        <dbReference type="ARBA" id="ARBA00022840"/>
    </source>
</evidence>
<keyword evidence="3" id="KW-0547">Nucleotide-binding</keyword>
<dbReference type="GO" id="GO:0003689">
    <property type="term" value="F:DNA clamp loader activity"/>
    <property type="evidence" value="ECO:0007669"/>
    <property type="project" value="TreeGrafter"/>
</dbReference>
<dbReference type="Pfam" id="PF03215">
    <property type="entry name" value="Rad17"/>
    <property type="match status" value="1"/>
</dbReference>
<name>A0A8K0GIL7_IGNLU</name>
<evidence type="ECO:0000256" key="4">
    <source>
        <dbReference type="ARBA" id="ARBA00022763"/>
    </source>
</evidence>
<evidence type="ECO:0000256" key="3">
    <source>
        <dbReference type="ARBA" id="ARBA00022741"/>
    </source>
</evidence>
<dbReference type="GO" id="GO:0003682">
    <property type="term" value="F:chromatin binding"/>
    <property type="evidence" value="ECO:0007669"/>
    <property type="project" value="TreeGrafter"/>
</dbReference>
<comment type="caution">
    <text evidence="8">The sequence shown here is derived from an EMBL/GenBank/DDBJ whole genome shotgun (WGS) entry which is preliminary data.</text>
</comment>
<evidence type="ECO:0000313" key="8">
    <source>
        <dbReference type="EMBL" id="KAF2903042.1"/>
    </source>
</evidence>
<dbReference type="SUPFAM" id="SSF52540">
    <property type="entry name" value="P-loop containing nucleoside triphosphate hydrolases"/>
    <property type="match status" value="1"/>
</dbReference>
<keyword evidence="5" id="KW-0067">ATP-binding</keyword>
<evidence type="ECO:0000256" key="1">
    <source>
        <dbReference type="ARBA" id="ARBA00004123"/>
    </source>
</evidence>
<evidence type="ECO:0000256" key="7">
    <source>
        <dbReference type="ARBA" id="ARBA00023306"/>
    </source>
</evidence>
<reference evidence="8" key="1">
    <citation type="submission" date="2019-08" db="EMBL/GenBank/DDBJ databases">
        <title>The genome of the North American firefly Photinus pyralis.</title>
        <authorList>
            <consortium name="Photinus pyralis genome working group"/>
            <person name="Fallon T.R."/>
            <person name="Sander Lower S.E."/>
            <person name="Weng J.-K."/>
        </authorList>
    </citation>
    <scope>NUCLEOTIDE SEQUENCE</scope>
    <source>
        <strain evidence="8">TRF0915ILg1</strain>
        <tissue evidence="8">Whole body</tissue>
    </source>
</reference>
<dbReference type="GO" id="GO:0000077">
    <property type="term" value="P:DNA damage checkpoint signaling"/>
    <property type="evidence" value="ECO:0007669"/>
    <property type="project" value="TreeGrafter"/>
</dbReference>
<dbReference type="InterPro" id="IPR027417">
    <property type="entry name" value="P-loop_NTPase"/>
</dbReference>
<comment type="subcellular location">
    <subcellularLocation>
        <location evidence="1">Nucleus</location>
    </subcellularLocation>
</comment>
<keyword evidence="9" id="KW-1185">Reference proteome</keyword>
<evidence type="ECO:0000256" key="6">
    <source>
        <dbReference type="ARBA" id="ARBA00023242"/>
    </source>
</evidence>